<dbReference type="Pfam" id="PF00296">
    <property type="entry name" value="Bac_luciferase"/>
    <property type="match status" value="1"/>
</dbReference>
<accession>A0A381ZKV9</accession>
<dbReference type="GO" id="GO:0005829">
    <property type="term" value="C:cytosol"/>
    <property type="evidence" value="ECO:0007669"/>
    <property type="project" value="TreeGrafter"/>
</dbReference>
<dbReference type="InterPro" id="IPR036661">
    <property type="entry name" value="Luciferase-like_sf"/>
</dbReference>
<evidence type="ECO:0000256" key="2">
    <source>
        <dbReference type="ARBA" id="ARBA00023002"/>
    </source>
</evidence>
<evidence type="ECO:0000259" key="4">
    <source>
        <dbReference type="Pfam" id="PF00296"/>
    </source>
</evidence>
<evidence type="ECO:0000256" key="1">
    <source>
        <dbReference type="ARBA" id="ARBA00022630"/>
    </source>
</evidence>
<dbReference type="InterPro" id="IPR011251">
    <property type="entry name" value="Luciferase-like_dom"/>
</dbReference>
<evidence type="ECO:0000313" key="5">
    <source>
        <dbReference type="EMBL" id="SVA89784.1"/>
    </source>
</evidence>
<reference evidence="5" key="1">
    <citation type="submission" date="2018-05" db="EMBL/GenBank/DDBJ databases">
        <authorList>
            <person name="Lanie J.A."/>
            <person name="Ng W.-L."/>
            <person name="Kazmierczak K.M."/>
            <person name="Andrzejewski T.M."/>
            <person name="Davidsen T.M."/>
            <person name="Wayne K.J."/>
            <person name="Tettelin H."/>
            <person name="Glass J.I."/>
            <person name="Rusch D."/>
            <person name="Podicherti R."/>
            <person name="Tsui H.-C.T."/>
            <person name="Winkler M.E."/>
        </authorList>
    </citation>
    <scope>NUCLEOTIDE SEQUENCE</scope>
</reference>
<dbReference type="SUPFAM" id="SSF51679">
    <property type="entry name" value="Bacterial luciferase-like"/>
    <property type="match status" value="1"/>
</dbReference>
<dbReference type="PANTHER" id="PTHR30137:SF16">
    <property type="entry name" value="BLL0895 PROTEIN"/>
    <property type="match status" value="1"/>
</dbReference>
<keyword evidence="3" id="KW-0503">Monooxygenase</keyword>
<dbReference type="InterPro" id="IPR050766">
    <property type="entry name" value="Bact_Lucif_Oxidored"/>
</dbReference>
<dbReference type="EMBL" id="UINC01021693">
    <property type="protein sequence ID" value="SVA89784.1"/>
    <property type="molecule type" value="Genomic_DNA"/>
</dbReference>
<sequence length="373" mass="41521">MDLSYFIQPVHPLTRDYREVLEEDLESVILADTLGFKEAFIGEHFTDLAEPVTSSLMFIARLAPVTKNIKLGSGVVNLPVYHPVMMAGHVAMMDHLLDGRFIWGIGPGGLPSDVEVFGNWDIDRNKKMVEAFDQIMEIWWGEAPYNLKGEFYEVSTKQTLTPEIGQGIAPKPLQNPHPPVVITALTPHSHGITMASERGWQPISCQYVQSHWVATHLPKYLEGLANVGKREDPRGWRVAKCIFVADDENIAKRYAKTNSGPYGFYFSNLMRKLGGKGRIGLFAAYPNQPENLITLEQSLETQVIAGTVNSVTDQILALREEIGSFGTLVYTGIDWADKKLGTRSMELMADKVMPMVNSALASEDRELDAKLAV</sequence>
<dbReference type="GO" id="GO:0004497">
    <property type="term" value="F:monooxygenase activity"/>
    <property type="evidence" value="ECO:0007669"/>
    <property type="project" value="UniProtKB-KW"/>
</dbReference>
<name>A0A381ZKV9_9ZZZZ</name>
<evidence type="ECO:0000256" key="3">
    <source>
        <dbReference type="ARBA" id="ARBA00023033"/>
    </source>
</evidence>
<keyword evidence="1" id="KW-0285">Flavoprotein</keyword>
<dbReference type="Gene3D" id="3.20.20.30">
    <property type="entry name" value="Luciferase-like domain"/>
    <property type="match status" value="1"/>
</dbReference>
<feature type="domain" description="Luciferase-like" evidence="4">
    <location>
        <begin position="1"/>
        <end position="320"/>
    </location>
</feature>
<gene>
    <name evidence="5" type="ORF">METZ01_LOCUS142638</name>
</gene>
<proteinExistence type="predicted"/>
<dbReference type="GO" id="GO:0016705">
    <property type="term" value="F:oxidoreductase activity, acting on paired donors, with incorporation or reduction of molecular oxygen"/>
    <property type="evidence" value="ECO:0007669"/>
    <property type="project" value="InterPro"/>
</dbReference>
<dbReference type="AlphaFoldDB" id="A0A381ZKV9"/>
<protein>
    <recommendedName>
        <fullName evidence="4">Luciferase-like domain-containing protein</fullName>
    </recommendedName>
</protein>
<keyword evidence="2" id="KW-0560">Oxidoreductase</keyword>
<organism evidence="5">
    <name type="scientific">marine metagenome</name>
    <dbReference type="NCBI Taxonomy" id="408172"/>
    <lineage>
        <taxon>unclassified sequences</taxon>
        <taxon>metagenomes</taxon>
        <taxon>ecological metagenomes</taxon>
    </lineage>
</organism>
<dbReference type="PANTHER" id="PTHR30137">
    <property type="entry name" value="LUCIFERASE-LIKE MONOOXYGENASE"/>
    <property type="match status" value="1"/>
</dbReference>